<proteinExistence type="predicted"/>
<dbReference type="AlphaFoldDB" id="A0A1B7N1T0"/>
<reference evidence="1 2" key="1">
    <citation type="submission" date="2016-06" db="EMBL/GenBank/DDBJ databases">
        <title>Comparative genomics of the ectomycorrhizal sister species Rhizopogon vinicolor and Rhizopogon vesiculosus (Basidiomycota: Boletales) reveals a divergence of the mating type B locus.</title>
        <authorList>
            <consortium name="DOE Joint Genome Institute"/>
            <person name="Mujic A.B."/>
            <person name="Kuo A."/>
            <person name="Tritt A."/>
            <person name="Lipzen A."/>
            <person name="Chen C."/>
            <person name="Johnson J."/>
            <person name="Sharma A."/>
            <person name="Barry K."/>
            <person name="Grigoriev I.V."/>
            <person name="Spatafora J.W."/>
        </authorList>
    </citation>
    <scope>NUCLEOTIDE SEQUENCE [LARGE SCALE GENOMIC DNA]</scope>
    <source>
        <strain evidence="1 2">AM-OR11-026</strain>
    </source>
</reference>
<dbReference type="InParanoid" id="A0A1B7N1T0"/>
<evidence type="ECO:0000313" key="2">
    <source>
        <dbReference type="Proteomes" id="UP000092154"/>
    </source>
</evidence>
<name>A0A1B7N1T0_9AGAM</name>
<evidence type="ECO:0000313" key="1">
    <source>
        <dbReference type="EMBL" id="OAX38807.1"/>
    </source>
</evidence>
<keyword evidence="2" id="KW-1185">Reference proteome</keyword>
<protein>
    <submittedName>
        <fullName evidence="1">Uncharacterized protein</fullName>
    </submittedName>
</protein>
<organism evidence="1 2">
    <name type="scientific">Rhizopogon vinicolor AM-OR11-026</name>
    <dbReference type="NCBI Taxonomy" id="1314800"/>
    <lineage>
        <taxon>Eukaryota</taxon>
        <taxon>Fungi</taxon>
        <taxon>Dikarya</taxon>
        <taxon>Basidiomycota</taxon>
        <taxon>Agaricomycotina</taxon>
        <taxon>Agaricomycetes</taxon>
        <taxon>Agaricomycetidae</taxon>
        <taxon>Boletales</taxon>
        <taxon>Suillineae</taxon>
        <taxon>Rhizopogonaceae</taxon>
        <taxon>Rhizopogon</taxon>
    </lineage>
</organism>
<accession>A0A1B7N1T0</accession>
<dbReference type="Proteomes" id="UP000092154">
    <property type="component" value="Unassembled WGS sequence"/>
</dbReference>
<sequence length="125" mass="14305">MQALDAHFHLRQKLYVYRTATTTLFLLPRQQLRFLLFINQIFPRLSSLRELLNQLTMTDHSSSSRQNTTLDLMMTKYLQLQNCGSAYSLYVASFAAMPRPVVRGVCVPDGGESGYSALFFFRASI</sequence>
<gene>
    <name evidence="1" type="ORF">K503DRAFT_133735</name>
</gene>
<dbReference type="EMBL" id="KV448276">
    <property type="protein sequence ID" value="OAX38807.1"/>
    <property type="molecule type" value="Genomic_DNA"/>
</dbReference>